<keyword evidence="1" id="KW-0472">Membrane</keyword>
<dbReference type="SUPFAM" id="SSF53474">
    <property type="entry name" value="alpha/beta-Hydrolases"/>
    <property type="match status" value="1"/>
</dbReference>
<dbReference type="InParanoid" id="Q17542"/>
<dbReference type="GeneID" id="177428"/>
<evidence type="ECO:0000313" key="5">
    <source>
        <dbReference type="Proteomes" id="UP000001940"/>
    </source>
</evidence>
<dbReference type="RefSeq" id="NP_501021.3">
    <property type="nucleotide sequence ID" value="NM_068620.7"/>
</dbReference>
<dbReference type="Proteomes" id="UP000001940">
    <property type="component" value="Chromosome IV"/>
</dbReference>
<evidence type="ECO:0000256" key="2">
    <source>
        <dbReference type="SAM" id="SignalP"/>
    </source>
</evidence>
<dbReference type="InterPro" id="IPR029058">
    <property type="entry name" value="AB_hydrolase_fold"/>
</dbReference>
<dbReference type="PeptideAtlas" id="Q17542"/>
<evidence type="ECO:0000313" key="4">
    <source>
        <dbReference type="EMBL" id="CCD62335.2"/>
    </source>
</evidence>
<sequence>MYYISSSSLFLLLFSFQFVYPRIIKTSLGRLEGKQSGKYQLFRRIPFAKPPIGTLRFQKPESAEKWNGVWNATEYGPACMSNSTWTQSPQKWVDEDCLHVNIFTSDKCLKSKDCAVVVYIHGGEIVFDSAVMFNDTFLLESFVKQDVILVIPAFRLGIFSHFTVHDQNIAPNNLALYDIILAQEFVKSEIHNFGGDIQKITLFGHSYGGTIASMMAFSSEINQDLSLFQRIIVMSANQYFDTLEEQIERSDRVVKHAGCSVPTNLARKMNRSQKEKYMMKCLQKLSGMELLSVQRSLEEAGYPDIGNLVLRGPLFPDVTSLEMLESPKMIPMLAGCTKFESDDEDETHFIGKHFGLENPIECDEKYRKDLENGIFDRQNHSDKTQAIMVPTKLRVDQLRKHGVPAYLYEFTYPKHAFHTDDLYYIMGIHPFEKDENEEHLEKVYRNMLINFIKFGEPGMGFEMSDLNESTYFEIYWNETTGQKPRMRKRFEENITNYWLKEMMEYDRNITKAKKNQRSIKPVFKTEQFYVKSLEKNDGSHEFIGIIIVLIIFLVGFIAGRYCCENGTRNMYIRLDGDNYEVLK</sequence>
<dbReference type="Bgee" id="WBGene00015284">
    <property type="expression patterns" value="Expressed in adult organism and 3 other cell types or tissues"/>
</dbReference>
<keyword evidence="7" id="KW-1267">Proteomics identification</keyword>
<protein>
    <submittedName>
        <fullName evidence="4">Carboxylesterase type B domain-containing protein</fullName>
    </submittedName>
</protein>
<dbReference type="CTD" id="177428"/>
<feature type="domain" description="Carboxylesterase type B" evidence="3">
    <location>
        <begin position="22"/>
        <end position="341"/>
    </location>
</feature>
<dbReference type="PIR" id="T30971">
    <property type="entry name" value="T30971"/>
</dbReference>
<dbReference type="OMA" id="SHFAVED"/>
<feature type="domain" description="Carboxylesterase type B" evidence="3">
    <location>
        <begin position="386"/>
        <end position="482"/>
    </location>
</feature>
<dbReference type="PANTHER" id="PTHR45580">
    <property type="entry name" value="PROTEIN CBG05369"/>
    <property type="match status" value="1"/>
</dbReference>
<dbReference type="OrthoDB" id="19653at2759"/>
<gene>
    <name evidence="4 6" type="primary">cest-5.2</name>
    <name evidence="6" type="ORF">C01B10.10</name>
    <name evidence="4" type="ORF">CELE_C01B10.10</name>
</gene>
<accession>Q17542</accession>
<dbReference type="STRING" id="6239.C01B10.10.1"/>
<proteinExistence type="evidence at protein level"/>
<dbReference type="AGR" id="WB:WBGene00015284"/>
<dbReference type="FunCoup" id="Q17542">
    <property type="interactions" value="7"/>
</dbReference>
<dbReference type="Gene3D" id="3.40.50.1820">
    <property type="entry name" value="alpha/beta hydrolase"/>
    <property type="match status" value="1"/>
</dbReference>
<dbReference type="KEGG" id="cel:CELE_C01B10.10"/>
<dbReference type="SMR" id="Q17542"/>
<evidence type="ECO:0000313" key="6">
    <source>
        <dbReference type="WormBase" id="C01B10.10"/>
    </source>
</evidence>
<dbReference type="InterPro" id="IPR002018">
    <property type="entry name" value="CarbesteraseB"/>
</dbReference>
<keyword evidence="2" id="KW-0732">Signal</keyword>
<dbReference type="ESTHER" id="caeel-c01b10.10">
    <property type="family name" value="Carb_B_Nematoda"/>
</dbReference>
<keyword evidence="1" id="KW-1133">Transmembrane helix</keyword>
<dbReference type="Pfam" id="PF00135">
    <property type="entry name" value="COesterase"/>
    <property type="match status" value="2"/>
</dbReference>
<feature type="transmembrane region" description="Helical" evidence="1">
    <location>
        <begin position="542"/>
        <end position="563"/>
    </location>
</feature>
<dbReference type="AlphaFoldDB" id="Q17542"/>
<keyword evidence="5" id="KW-1185">Reference proteome</keyword>
<name>Q17542_CAEEL</name>
<dbReference type="PaxDb" id="6239-C01B10.10"/>
<feature type="chain" id="PRO_5004185663" evidence="2">
    <location>
        <begin position="22"/>
        <end position="583"/>
    </location>
</feature>
<dbReference type="PANTHER" id="PTHR45580:SF6">
    <property type="entry name" value="CARBOXYLESTERASE TYPE B DOMAIN-CONTAINING PROTEIN"/>
    <property type="match status" value="1"/>
</dbReference>
<reference evidence="4 5" key="1">
    <citation type="journal article" date="1998" name="Science">
        <title>Genome sequence of the nematode C. elegans: a platform for investigating biology.</title>
        <authorList>
            <consortium name="The C. elegans sequencing consortium"/>
            <person name="Sulson J.E."/>
            <person name="Waterston R."/>
        </authorList>
    </citation>
    <scope>NUCLEOTIDE SEQUENCE [LARGE SCALE GENOMIC DNA]</scope>
    <source>
        <strain evidence="4 5">Bristol N2</strain>
    </source>
</reference>
<evidence type="ECO:0000259" key="3">
    <source>
        <dbReference type="Pfam" id="PF00135"/>
    </source>
</evidence>
<evidence type="ECO:0007829" key="7">
    <source>
        <dbReference type="PeptideAtlas" id="Q17542"/>
    </source>
</evidence>
<dbReference type="eggNOG" id="KOG1516">
    <property type="taxonomic scope" value="Eukaryota"/>
</dbReference>
<keyword evidence="1" id="KW-0812">Transmembrane</keyword>
<evidence type="ECO:0000256" key="1">
    <source>
        <dbReference type="SAM" id="Phobius"/>
    </source>
</evidence>
<organism evidence="4 5">
    <name type="scientific">Caenorhabditis elegans</name>
    <dbReference type="NCBI Taxonomy" id="6239"/>
    <lineage>
        <taxon>Eukaryota</taxon>
        <taxon>Metazoa</taxon>
        <taxon>Ecdysozoa</taxon>
        <taxon>Nematoda</taxon>
        <taxon>Chromadorea</taxon>
        <taxon>Rhabditida</taxon>
        <taxon>Rhabditina</taxon>
        <taxon>Rhabditomorpha</taxon>
        <taxon>Rhabditoidea</taxon>
        <taxon>Rhabditidae</taxon>
        <taxon>Peloderinae</taxon>
        <taxon>Caenorhabditis</taxon>
    </lineage>
</organism>
<dbReference type="WormBase" id="C01B10.10">
    <property type="protein sequence ID" value="CE49367"/>
    <property type="gene ID" value="WBGene00015284"/>
    <property type="gene designation" value="cest-5.2"/>
</dbReference>
<dbReference type="HOGENOM" id="CLU_458737_0_0_1"/>
<dbReference type="UCSC" id="C01B10.10">
    <property type="organism name" value="c. elegans"/>
</dbReference>
<feature type="signal peptide" evidence="2">
    <location>
        <begin position="1"/>
        <end position="21"/>
    </location>
</feature>
<dbReference type="EMBL" id="BX284604">
    <property type="protein sequence ID" value="CCD62335.2"/>
    <property type="molecule type" value="Genomic_DNA"/>
</dbReference>